<keyword evidence="5" id="KW-1185">Reference proteome</keyword>
<comment type="subcellular location">
    <subcellularLocation>
        <location evidence="1">Cell envelope</location>
    </subcellularLocation>
</comment>
<dbReference type="EMBL" id="FOXO01000019">
    <property type="protein sequence ID" value="SFQ12300.1"/>
    <property type="molecule type" value="Genomic_DNA"/>
</dbReference>
<feature type="non-terminal residue" evidence="4">
    <location>
        <position position="1864"/>
    </location>
</feature>
<feature type="region of interest" description="Disordered" evidence="2">
    <location>
        <begin position="35"/>
        <end position="180"/>
    </location>
</feature>
<evidence type="ECO:0000256" key="3">
    <source>
        <dbReference type="SAM" id="SignalP"/>
    </source>
</evidence>
<dbReference type="GO" id="GO:0030313">
    <property type="term" value="C:cell envelope"/>
    <property type="evidence" value="ECO:0007669"/>
    <property type="project" value="UniProtKB-SubCell"/>
</dbReference>
<feature type="compositionally biased region" description="Acidic residues" evidence="2">
    <location>
        <begin position="36"/>
        <end position="89"/>
    </location>
</feature>
<feature type="chain" id="PRO_5010300596" evidence="3">
    <location>
        <begin position="28"/>
        <end position="1864"/>
    </location>
</feature>
<gene>
    <name evidence="4" type="ORF">SAMN04487928_11978</name>
</gene>
<dbReference type="Proteomes" id="UP000182624">
    <property type="component" value="Unassembled WGS sequence"/>
</dbReference>
<organism evidence="4 5">
    <name type="scientific">Butyrivibrio proteoclasticus</name>
    <dbReference type="NCBI Taxonomy" id="43305"/>
    <lineage>
        <taxon>Bacteria</taxon>
        <taxon>Bacillati</taxon>
        <taxon>Bacillota</taxon>
        <taxon>Clostridia</taxon>
        <taxon>Lachnospirales</taxon>
        <taxon>Lachnospiraceae</taxon>
        <taxon>Butyrivibrio</taxon>
    </lineage>
</organism>
<accession>A0A1I5VXZ1</accession>
<keyword evidence="3" id="KW-0732">Signal</keyword>
<evidence type="ECO:0000313" key="4">
    <source>
        <dbReference type="EMBL" id="SFQ12300.1"/>
    </source>
</evidence>
<evidence type="ECO:0000313" key="5">
    <source>
        <dbReference type="Proteomes" id="UP000182624"/>
    </source>
</evidence>
<evidence type="ECO:0000256" key="1">
    <source>
        <dbReference type="ARBA" id="ARBA00004196"/>
    </source>
</evidence>
<feature type="signal peptide" evidence="3">
    <location>
        <begin position="1"/>
        <end position="27"/>
    </location>
</feature>
<sequence>MSSKCNRFLAFLLTLALVTTTFSSDYASTRSFAVGSEEELEQISEDSNEESSELEWEDIDNDEETPAEIEGNESEEVVEPVAEASEETPVDQATEGAVDEADADITNGGNDVEEPATTSATAEATASVAEAASKATSAAMESVESATKASSSMESAEAASKASSASTRSAEAASEASSAKINSAEAASAATSASMEVAADAASSASTVIEEKEQKLVTVTYKTSMGGRVSVKEETVDINDKEAKFEGSEAIAWDRYQFTEWVDEDGNYVTNEALLVPSDVEKDTTFTAKFMKLEAMPEISESKTTGGMDVSVSADEGLFPEGTTVSIEAIPETQALETAQDTLGDNVKEAKGVDIKFIYNEDEIQPADAQYVHVSISLVEKIEGTDFTVLHEHEGEVKEIEASVATEEKNADPEDETKVATSVEFDSNEFSVFIFAGEDANSEKKVVTYKFYEDPDKTTVFNTQAVKNGDTLLNPGVPKTGDNESFVKWQKIVDDEQVDIEFDTISDITKESPTTIEVVPLLKKNYYITFRGENGEIFHVETIEVTGNQRPAVDLSSIPEYIPEEDIKACIGWSTSKANANAGIVISDTTVYADTTPELWASVTKAYWVRFDKNGNGATFTGAQRVKDGAKLSTIQDKVIGDNAPKRTGYTFKGWSTDSGEDNTVNVNWNSVINDVIDEETNEYQLYAVWEENSNTTYTVIFWTQNVNDVYDQDGNPNNNNLDGNYTWDYSEAVRLTGRTGDELTESSVNDALRQKARSDSDWSISSMNGANYTGFQYLKNDVAGKTISRNGDTVVNVYYTRNVITYSFTYQVDEVTTSYEKCNNEKNRPSNDYSYYADNEGNQELTFEKNTTIVFSRNGTPYTGTVYYRKRVGMGRYNYYEIDPQDTVQSTTYYGWLYEDDGWLFENYQWDYRTLRRDISTTVTWYLNGEEYTGDIYKQKNTTDHQTVTDTFKGLYGQTLAQNNYEWPTAAADGKYYLWKRASGTSYEEFLDAFTTSESFINEESNLPLTIEFYKETDVKGTYELANTVPVFNDYTYYFEDDKYIGFELSWYSLNGIEHHNVSDGDEIYGGNGDLKIYYDRKEYDLSFVDVSPLPEDNHVQNTVKTVKVRYGTSLEQYEKTVDTFDYSDFGYIFNTWCYDVAGESAYNFTNTMPASNLAIYGSWKAVTYQLRFNPNTGTFGSGIQSKVDAQTGYAVLNQSPGEPIDKTELTSTSFIDKDGWKLVGWFYQNEDGTAGEPFPYEPIKEDTTLIAKWRFEHNVSVVFDGADYTTGEQHGTFAGEKTYSDDKDYASDAAFKAAAAPDQVEKGYTFIGWKVVGDGTLHYPNDIIQITEYMIDTENEQVLVKAVYQKNGTANPGEEPIFIRYHKNFGTETDADVVTVTTDDDDKPLIVNHPVTAPTYNDLFGEVPDAHYDFLGWSASSTATVAWLKAEETYQIFADTTGATTSLDADGNKVYSGNDLYAVWAPNKYTVSFNLDGGTAKEPTEGQVGTGNQTVVYQGKAKEPTVEITKEYYRLEGWLLNGEAYDFDKPVEADITLKANWVRVTYKYNIEYYKGESVASGEMFKETRFVNEIDAAVYEDAGIVLGIEALKANKPTDDDGNIIEGYDDGTQLDTIKNNDGTLTVQVLYKPIHLTITITTKQETPTYDGEEHTAVVTATSSKSIDQSKITYNNQPLSSTTATATNVSDNGSATAKKILDAQKFAYNKGAYVAEFVFANNNNENSVTIQKRAIELTANSNTDFVYDGTEKKVTGVTVTSGSLAKESHKADATLSGNKRTDVGTQSVTASNGVVKDGNTDVTGNYAITYKPGTLTIKKADGDALGLDAKGFDVTYDAESHKVTASTTVTEGTTISYKVGNGEWKT</sequence>
<dbReference type="InterPro" id="IPR013378">
    <property type="entry name" value="InlB-like_B-rpt"/>
</dbReference>
<dbReference type="Pfam" id="PF09479">
    <property type="entry name" value="Flg_new"/>
    <property type="match status" value="3"/>
</dbReference>
<dbReference type="Gene3D" id="2.60.40.4270">
    <property type="entry name" value="Listeria-Bacteroides repeat domain"/>
    <property type="match status" value="2"/>
</dbReference>
<dbReference type="OrthoDB" id="9802773at2"/>
<dbReference type="InterPro" id="IPR042229">
    <property type="entry name" value="Listeria/Bacterioides_rpt_sf"/>
</dbReference>
<protein>
    <submittedName>
        <fullName evidence="4">Listeria/Bacterioides repeat-containing protein</fullName>
    </submittedName>
</protein>
<reference evidence="5" key="1">
    <citation type="submission" date="2016-10" db="EMBL/GenBank/DDBJ databases">
        <authorList>
            <person name="Varghese N."/>
            <person name="Submissions S."/>
        </authorList>
    </citation>
    <scope>NUCLEOTIDE SEQUENCE [LARGE SCALE GENOMIC DNA]</scope>
    <source>
        <strain evidence="5">P18</strain>
    </source>
</reference>
<feature type="compositionally biased region" description="Low complexity" evidence="2">
    <location>
        <begin position="115"/>
        <end position="180"/>
    </location>
</feature>
<dbReference type="NCBIfam" id="TIGR02543">
    <property type="entry name" value="List_Bact_rpt"/>
    <property type="match status" value="1"/>
</dbReference>
<dbReference type="RefSeq" id="WP_083413528.1">
    <property type="nucleotide sequence ID" value="NZ_FOXO01000019.1"/>
</dbReference>
<name>A0A1I5VXZ1_9FIRM</name>
<evidence type="ECO:0000256" key="2">
    <source>
        <dbReference type="SAM" id="MobiDB-lite"/>
    </source>
</evidence>
<proteinExistence type="predicted"/>